<dbReference type="Proteomes" id="UP000235786">
    <property type="component" value="Unassembled WGS sequence"/>
</dbReference>
<keyword evidence="1" id="KW-0732">Signal</keyword>
<evidence type="ECO:0000259" key="3">
    <source>
        <dbReference type="Pfam" id="PF25116"/>
    </source>
</evidence>
<dbReference type="InterPro" id="IPR056825">
    <property type="entry name" value="Agd3_C"/>
</dbReference>
<dbReference type="PANTHER" id="PTHR31002:SF34">
    <property type="entry name" value="CELL WALL PROTEIN CWP1-RELATED"/>
    <property type="match status" value="1"/>
</dbReference>
<feature type="chain" id="PRO_5014412880" description="Extracellular serine-rich protein" evidence="1">
    <location>
        <begin position="21"/>
        <end position="711"/>
    </location>
</feature>
<reference evidence="5 6" key="1">
    <citation type="submission" date="2016-04" db="EMBL/GenBank/DDBJ databases">
        <title>A degradative enzymes factory behind the ericoid mycorrhizal symbiosis.</title>
        <authorList>
            <consortium name="DOE Joint Genome Institute"/>
            <person name="Martino E."/>
            <person name="Morin E."/>
            <person name="Grelet G."/>
            <person name="Kuo A."/>
            <person name="Kohler A."/>
            <person name="Daghino S."/>
            <person name="Barry K."/>
            <person name="Choi C."/>
            <person name="Cichocki N."/>
            <person name="Clum A."/>
            <person name="Copeland A."/>
            <person name="Hainaut M."/>
            <person name="Haridas S."/>
            <person name="Labutti K."/>
            <person name="Lindquist E."/>
            <person name="Lipzen A."/>
            <person name="Khouja H.-R."/>
            <person name="Murat C."/>
            <person name="Ohm R."/>
            <person name="Olson A."/>
            <person name="Spatafora J."/>
            <person name="Veneault-Fourrey C."/>
            <person name="Henrissat B."/>
            <person name="Grigoriev I."/>
            <person name="Martin F."/>
            <person name="Perotto S."/>
        </authorList>
    </citation>
    <scope>NUCLEOTIDE SEQUENCE [LARGE SCALE GENOMIC DNA]</scope>
    <source>
        <strain evidence="5 6">F</strain>
    </source>
</reference>
<dbReference type="InterPro" id="IPR056827">
    <property type="entry name" value="CBM87_Agd3"/>
</dbReference>
<evidence type="ECO:0008006" key="7">
    <source>
        <dbReference type="Google" id="ProtNLM"/>
    </source>
</evidence>
<organism evidence="5 6">
    <name type="scientific">Hyaloscypha variabilis (strain UAMH 11265 / GT02V1 / F)</name>
    <name type="common">Meliniomyces variabilis</name>
    <dbReference type="NCBI Taxonomy" id="1149755"/>
    <lineage>
        <taxon>Eukaryota</taxon>
        <taxon>Fungi</taxon>
        <taxon>Dikarya</taxon>
        <taxon>Ascomycota</taxon>
        <taxon>Pezizomycotina</taxon>
        <taxon>Leotiomycetes</taxon>
        <taxon>Helotiales</taxon>
        <taxon>Hyaloscyphaceae</taxon>
        <taxon>Hyaloscypha</taxon>
        <taxon>Hyaloscypha variabilis</taxon>
    </lineage>
</organism>
<feature type="domain" description="Agd3 deacetylase" evidence="2">
    <location>
        <begin position="243"/>
        <end position="306"/>
    </location>
</feature>
<keyword evidence="6" id="KW-1185">Reference proteome</keyword>
<feature type="domain" description="Agd3 deacetylase" evidence="2">
    <location>
        <begin position="332"/>
        <end position="639"/>
    </location>
</feature>
<dbReference type="InterPro" id="IPR056826">
    <property type="entry name" value="Agd3_CE"/>
</dbReference>
<dbReference type="Pfam" id="PF25117">
    <property type="entry name" value="Agd3_C"/>
    <property type="match status" value="1"/>
</dbReference>
<dbReference type="STRING" id="1149755.A0A2J6R3N3"/>
<evidence type="ECO:0000256" key="1">
    <source>
        <dbReference type="SAM" id="SignalP"/>
    </source>
</evidence>
<accession>A0A2J6R3N3</accession>
<proteinExistence type="predicted"/>
<sequence length="711" mass="78287">MVGSTSSTFLVIVLASSSQSQIDTAKSGLNDYGIPFELLLVPNGNVTLPPLNSSVTSGNYGGIVILSELSYSYVDTTGATIWTSALSTDQWNVLFNYQISFGVRMVRLGAFPSNSGEQDSGTQSLGGCCNSNVENFMTIHDTSQFPTAGLVQDASMSAMNLWHNPAEITGSSYTTSFASFLLNANLPAITVAGVINNFPTGRQQMVFFITLGTDWSVTSNILTHAWIHWATRGLYAGYRRAMLNTQVDDMFLTTKLWTSPDPAGNYRVVPSDLEGHIPWMASINSRLPAGSNYTIEIGHNGNGNIGLCNCCILPCLNTTYIHPRAEIDTSPNGATVFPVSEQEKRNSETCPAGVVNYYAPPETPLEYVKPPGTGTDLWPSRLAQNTTYPYTLSCISSDPLGQWFMNNTNRDNFLHLSHTFTHEEENNATYSDVLREITWNQKWADQIGLSSAKAWSSRGIIPPAITGLHNADALRAWSENGIVNVVGDNTRPVLRNTINDHWPLNTTVADNGWSGIQITPRWSTRIYYNCDLPDCDVQQWLSMYPGTTGDITTLLGLEQSTNVNNLITLHHDPFMFHQANLRKAGANLTTVNGTPGNFSLLQMWVETIVAEYAQLVTWPLITLKHDDQRMTRDLCNYTMLYNMDYTRKVITGITVTAPNNLCDAPIPVAVPGSLWNSLGYRTEQIGSDPLTVWVQLKGSPVSLQLDKPVSW</sequence>
<dbReference type="GO" id="GO:0009277">
    <property type="term" value="C:fungal-type cell wall"/>
    <property type="evidence" value="ECO:0007669"/>
    <property type="project" value="TreeGrafter"/>
</dbReference>
<dbReference type="InterPro" id="IPR050788">
    <property type="entry name" value="Yeast_SRP1/TIP1_CWP"/>
</dbReference>
<protein>
    <recommendedName>
        <fullName evidence="7">Extracellular serine-rich protein</fullName>
    </recommendedName>
</protein>
<name>A0A2J6R3N3_HYAVF</name>
<dbReference type="GO" id="GO:0000324">
    <property type="term" value="C:fungal-type vacuole"/>
    <property type="evidence" value="ECO:0007669"/>
    <property type="project" value="TreeGrafter"/>
</dbReference>
<dbReference type="GO" id="GO:0031505">
    <property type="term" value="P:fungal-type cell wall organization"/>
    <property type="evidence" value="ECO:0007669"/>
    <property type="project" value="TreeGrafter"/>
</dbReference>
<feature type="domain" description="Agd3 C-terminal" evidence="4">
    <location>
        <begin position="646"/>
        <end position="709"/>
    </location>
</feature>
<evidence type="ECO:0000259" key="4">
    <source>
        <dbReference type="Pfam" id="PF25117"/>
    </source>
</evidence>
<feature type="domain" description="Agd3 CBM87" evidence="3">
    <location>
        <begin position="7"/>
        <end position="229"/>
    </location>
</feature>
<dbReference type="Pfam" id="PF25115">
    <property type="entry name" value="Agd3_CE"/>
    <property type="match status" value="2"/>
</dbReference>
<gene>
    <name evidence="5" type="ORF">L207DRAFT_609037</name>
</gene>
<dbReference type="OrthoDB" id="2113314at2759"/>
<dbReference type="GO" id="GO:0005199">
    <property type="term" value="F:structural constituent of cell wall"/>
    <property type="evidence" value="ECO:0007669"/>
    <property type="project" value="TreeGrafter"/>
</dbReference>
<dbReference type="Pfam" id="PF25116">
    <property type="entry name" value="CBM87_Agd3"/>
    <property type="match status" value="1"/>
</dbReference>
<dbReference type="PANTHER" id="PTHR31002">
    <property type="entry name" value="SERIPAUPERIN"/>
    <property type="match status" value="1"/>
</dbReference>
<evidence type="ECO:0000313" key="6">
    <source>
        <dbReference type="Proteomes" id="UP000235786"/>
    </source>
</evidence>
<dbReference type="EMBL" id="KZ613957">
    <property type="protein sequence ID" value="PMD33134.1"/>
    <property type="molecule type" value="Genomic_DNA"/>
</dbReference>
<feature type="signal peptide" evidence="1">
    <location>
        <begin position="1"/>
        <end position="20"/>
    </location>
</feature>
<evidence type="ECO:0000313" key="5">
    <source>
        <dbReference type="EMBL" id="PMD33134.1"/>
    </source>
</evidence>
<dbReference type="AlphaFoldDB" id="A0A2J6R3N3"/>
<evidence type="ECO:0000259" key="2">
    <source>
        <dbReference type="Pfam" id="PF25115"/>
    </source>
</evidence>